<keyword evidence="1" id="KW-0472">Membrane</keyword>
<name>A0A8S9NEQ7_BRACR</name>
<dbReference type="AlphaFoldDB" id="A0A8S9NEQ7"/>
<comment type="caution">
    <text evidence="2">The sequence shown here is derived from an EMBL/GenBank/DDBJ whole genome shotgun (WGS) entry which is preliminary data.</text>
</comment>
<dbReference type="EMBL" id="QGKX02001621">
    <property type="protein sequence ID" value="KAF3502522.1"/>
    <property type="molecule type" value="Genomic_DNA"/>
</dbReference>
<keyword evidence="1" id="KW-1133">Transmembrane helix</keyword>
<reference evidence="2" key="1">
    <citation type="submission" date="2019-12" db="EMBL/GenBank/DDBJ databases">
        <title>Genome sequencing and annotation of Brassica cretica.</title>
        <authorList>
            <person name="Studholme D.J."/>
            <person name="Sarris P."/>
        </authorList>
    </citation>
    <scope>NUCLEOTIDE SEQUENCE</scope>
    <source>
        <strain evidence="2">PFS-109/04</strain>
        <tissue evidence="2">Leaf</tissue>
    </source>
</reference>
<sequence length="256" mass="29745">MRRRYFEIVLPNREDPDDEQYIKLKLSPRRIRRCKPLVDPITDAPSRSATLALCRRDQVNQTFSLFHVHDPTKQAARPRPDSKNDQLAASFPLWWSKSTLHKFLKYASPICFGTLIVFLTQIRALSLLKLALSRRDQVNQTFSFFPVRDSTKQAACPRPDSKNDQLAASFSLWWSKSTLHKFLKPVRETRSQPARRDPIPFDSQHVHDPIAACSRSRLVSASIRSRQTATRSRPDSNDQLAFFSIRWSIQPDLRFR</sequence>
<dbReference type="Proteomes" id="UP000712600">
    <property type="component" value="Unassembled WGS sequence"/>
</dbReference>
<protein>
    <submittedName>
        <fullName evidence="2">Uncharacterized protein</fullName>
    </submittedName>
</protein>
<evidence type="ECO:0000256" key="1">
    <source>
        <dbReference type="SAM" id="Phobius"/>
    </source>
</evidence>
<accession>A0A8S9NEQ7</accession>
<evidence type="ECO:0000313" key="2">
    <source>
        <dbReference type="EMBL" id="KAF3502522.1"/>
    </source>
</evidence>
<proteinExistence type="predicted"/>
<organism evidence="2 3">
    <name type="scientific">Brassica cretica</name>
    <name type="common">Mustard</name>
    <dbReference type="NCBI Taxonomy" id="69181"/>
    <lineage>
        <taxon>Eukaryota</taxon>
        <taxon>Viridiplantae</taxon>
        <taxon>Streptophyta</taxon>
        <taxon>Embryophyta</taxon>
        <taxon>Tracheophyta</taxon>
        <taxon>Spermatophyta</taxon>
        <taxon>Magnoliopsida</taxon>
        <taxon>eudicotyledons</taxon>
        <taxon>Gunneridae</taxon>
        <taxon>Pentapetalae</taxon>
        <taxon>rosids</taxon>
        <taxon>malvids</taxon>
        <taxon>Brassicales</taxon>
        <taxon>Brassicaceae</taxon>
        <taxon>Brassiceae</taxon>
        <taxon>Brassica</taxon>
    </lineage>
</organism>
<gene>
    <name evidence="2" type="ORF">F2Q69_00042576</name>
</gene>
<keyword evidence="1" id="KW-0812">Transmembrane</keyword>
<evidence type="ECO:0000313" key="3">
    <source>
        <dbReference type="Proteomes" id="UP000712600"/>
    </source>
</evidence>
<feature type="transmembrane region" description="Helical" evidence="1">
    <location>
        <begin position="103"/>
        <end position="125"/>
    </location>
</feature>